<dbReference type="GO" id="GO:0000978">
    <property type="term" value="F:RNA polymerase II cis-regulatory region sequence-specific DNA binding"/>
    <property type="evidence" value="ECO:0007669"/>
    <property type="project" value="TreeGrafter"/>
</dbReference>
<dbReference type="OrthoDB" id="4036443at2759"/>
<evidence type="ECO:0000313" key="9">
    <source>
        <dbReference type="Proteomes" id="UP000191024"/>
    </source>
</evidence>
<dbReference type="PROSITE" id="PS50157">
    <property type="entry name" value="ZINC_FINGER_C2H2_2"/>
    <property type="match status" value="1"/>
</dbReference>
<dbReference type="SMART" id="SM00355">
    <property type="entry name" value="ZnF_C2H2"/>
    <property type="match status" value="2"/>
</dbReference>
<dbReference type="Proteomes" id="UP000191024">
    <property type="component" value="Chromosome C"/>
</dbReference>
<evidence type="ECO:0000256" key="6">
    <source>
        <dbReference type="PROSITE-ProRule" id="PRU00042"/>
    </source>
</evidence>
<evidence type="ECO:0000256" key="5">
    <source>
        <dbReference type="ARBA" id="ARBA00023242"/>
    </source>
</evidence>
<dbReference type="STRING" id="1230905.A0A1G4J5D8"/>
<evidence type="ECO:0000256" key="1">
    <source>
        <dbReference type="ARBA" id="ARBA00004123"/>
    </source>
</evidence>
<dbReference type="GO" id="GO:0000981">
    <property type="term" value="F:DNA-binding transcription factor activity, RNA polymerase II-specific"/>
    <property type="evidence" value="ECO:0007669"/>
    <property type="project" value="TreeGrafter"/>
</dbReference>
<keyword evidence="9" id="KW-1185">Reference proteome</keyword>
<evidence type="ECO:0000313" key="8">
    <source>
        <dbReference type="EMBL" id="SCU84883.1"/>
    </source>
</evidence>
<dbReference type="PROSITE" id="PS00028">
    <property type="entry name" value="ZINC_FINGER_C2H2_1"/>
    <property type="match status" value="1"/>
</dbReference>
<reference evidence="9" key="1">
    <citation type="submission" date="2016-03" db="EMBL/GenBank/DDBJ databases">
        <authorList>
            <person name="Devillers H."/>
        </authorList>
    </citation>
    <scope>NUCLEOTIDE SEQUENCE [LARGE SCALE GENOMIC DNA]</scope>
</reference>
<keyword evidence="5" id="KW-0539">Nucleus</keyword>
<organism evidence="8 9">
    <name type="scientific">Lachancea mirantina</name>
    <dbReference type="NCBI Taxonomy" id="1230905"/>
    <lineage>
        <taxon>Eukaryota</taxon>
        <taxon>Fungi</taxon>
        <taxon>Dikarya</taxon>
        <taxon>Ascomycota</taxon>
        <taxon>Saccharomycotina</taxon>
        <taxon>Saccharomycetes</taxon>
        <taxon>Saccharomycetales</taxon>
        <taxon>Saccharomycetaceae</taxon>
        <taxon>Lachancea</taxon>
    </lineage>
</organism>
<dbReference type="AlphaFoldDB" id="A0A1G4J5D8"/>
<dbReference type="InterPro" id="IPR036236">
    <property type="entry name" value="Znf_C2H2_sf"/>
</dbReference>
<comment type="subcellular location">
    <subcellularLocation>
        <location evidence="1">Nucleus</location>
    </subcellularLocation>
</comment>
<evidence type="ECO:0000256" key="3">
    <source>
        <dbReference type="ARBA" id="ARBA00022771"/>
    </source>
</evidence>
<dbReference type="InterPro" id="IPR051643">
    <property type="entry name" value="Transcr_Reg_ZincFinger"/>
</dbReference>
<keyword evidence="3 6" id="KW-0863">Zinc-finger</keyword>
<dbReference type="InterPro" id="IPR013087">
    <property type="entry name" value="Znf_C2H2_type"/>
</dbReference>
<evidence type="ECO:0000259" key="7">
    <source>
        <dbReference type="PROSITE" id="PS50157"/>
    </source>
</evidence>
<keyword evidence="4" id="KW-0862">Zinc</keyword>
<dbReference type="GO" id="GO:0005634">
    <property type="term" value="C:nucleus"/>
    <property type="evidence" value="ECO:0007669"/>
    <property type="project" value="UniProtKB-SubCell"/>
</dbReference>
<dbReference type="PANTHER" id="PTHR24396">
    <property type="entry name" value="ZINC FINGER PROTEIN"/>
    <property type="match status" value="1"/>
</dbReference>
<dbReference type="PANTHER" id="PTHR24396:SF19">
    <property type="entry name" value="FI01119P"/>
    <property type="match status" value="1"/>
</dbReference>
<dbReference type="EMBL" id="LT598466">
    <property type="protein sequence ID" value="SCU84883.1"/>
    <property type="molecule type" value="Genomic_DNA"/>
</dbReference>
<proteinExistence type="predicted"/>
<sequence>MGYIQFDKEAVPADNLVPLDLLSAQLAKQRREQERCAWQPQQPQELLTRASLTSAVGAEVWALLWGMPVCGPEFGDDLCTRQQISLDEETCGMRLDTTAVSAGVSDEASLTVTPAVTPAVTPGESPSAAVVEEGARCSAESCEPRGTVAVAGRGSGPHEFQCAFCPSSFRVKSYLTRHAKKHALNKEFRCPFRSRACKCHATGEFSRRDSLKMHLKSIHFVYPVGTSRAQYNRSPGRCAACFQEFDSSVAWLATHVEPRACPALTEAVWENCSM</sequence>
<dbReference type="GO" id="GO:0008270">
    <property type="term" value="F:zinc ion binding"/>
    <property type="evidence" value="ECO:0007669"/>
    <property type="project" value="UniProtKB-KW"/>
</dbReference>
<evidence type="ECO:0000256" key="4">
    <source>
        <dbReference type="ARBA" id="ARBA00022833"/>
    </source>
</evidence>
<evidence type="ECO:0000256" key="2">
    <source>
        <dbReference type="ARBA" id="ARBA00022723"/>
    </source>
</evidence>
<protein>
    <submittedName>
        <fullName evidence="8">LAMI_0C09296g1_1</fullName>
    </submittedName>
</protein>
<gene>
    <name evidence="8" type="ORF">LAMI_0C09296G</name>
</gene>
<keyword evidence="2" id="KW-0479">Metal-binding</keyword>
<name>A0A1G4J5D8_9SACH</name>
<dbReference type="Gene3D" id="3.30.160.60">
    <property type="entry name" value="Classic Zinc Finger"/>
    <property type="match status" value="1"/>
</dbReference>
<feature type="domain" description="C2H2-type" evidence="7">
    <location>
        <begin position="160"/>
        <end position="187"/>
    </location>
</feature>
<accession>A0A1G4J5D8</accession>
<dbReference type="SUPFAM" id="SSF57667">
    <property type="entry name" value="beta-beta-alpha zinc fingers"/>
    <property type="match status" value="1"/>
</dbReference>